<sequence>MFVHIEEFWDSEKVKFYSLRIEDADYFETDNFIERFSDSEHKRDLEVIIEALQTIGGKRGAEERYFRPKKNARALPQIKGAKLRLYCIRVSNDIVILGNGDIKTARTDQECPNVGPIFEFMNKLEAAFTNKVREKEIIVGNKNLIGDLILEIHYNRKA</sequence>
<name>A0ABW0EBL1_9BACT</name>
<proteinExistence type="predicted"/>
<reference evidence="2" key="1">
    <citation type="journal article" date="2019" name="Int. J. Syst. Evol. Microbiol.">
        <title>The Global Catalogue of Microorganisms (GCM) 10K type strain sequencing project: providing services to taxonomists for standard genome sequencing and annotation.</title>
        <authorList>
            <consortium name="The Broad Institute Genomics Platform"/>
            <consortium name="The Broad Institute Genome Sequencing Center for Infectious Disease"/>
            <person name="Wu L."/>
            <person name="Ma J."/>
        </authorList>
    </citation>
    <scope>NUCLEOTIDE SEQUENCE [LARGE SCALE GENOMIC DNA]</scope>
    <source>
        <strain evidence="2">KACC 12602</strain>
    </source>
</reference>
<comment type="caution">
    <text evidence="1">The sequence shown here is derived from an EMBL/GenBank/DDBJ whole genome shotgun (WGS) entry which is preliminary data.</text>
</comment>
<organism evidence="1 2">
    <name type="scientific">Adhaeribacter terreus</name>
    <dbReference type="NCBI Taxonomy" id="529703"/>
    <lineage>
        <taxon>Bacteria</taxon>
        <taxon>Pseudomonadati</taxon>
        <taxon>Bacteroidota</taxon>
        <taxon>Cytophagia</taxon>
        <taxon>Cytophagales</taxon>
        <taxon>Hymenobacteraceae</taxon>
        <taxon>Adhaeribacter</taxon>
    </lineage>
</organism>
<evidence type="ECO:0000313" key="1">
    <source>
        <dbReference type="EMBL" id="MFC5270986.1"/>
    </source>
</evidence>
<dbReference type="EMBL" id="JBHSKT010000005">
    <property type="protein sequence ID" value="MFC5270986.1"/>
    <property type="molecule type" value="Genomic_DNA"/>
</dbReference>
<keyword evidence="2" id="KW-1185">Reference proteome</keyword>
<protein>
    <recommendedName>
        <fullName evidence="3">SCP2 domain-containing protein</fullName>
    </recommendedName>
</protein>
<dbReference type="RefSeq" id="WP_378017353.1">
    <property type="nucleotide sequence ID" value="NZ_JBHSKT010000005.1"/>
</dbReference>
<evidence type="ECO:0008006" key="3">
    <source>
        <dbReference type="Google" id="ProtNLM"/>
    </source>
</evidence>
<gene>
    <name evidence="1" type="ORF">ACFPIB_10225</name>
</gene>
<evidence type="ECO:0000313" key="2">
    <source>
        <dbReference type="Proteomes" id="UP001596161"/>
    </source>
</evidence>
<dbReference type="Proteomes" id="UP001596161">
    <property type="component" value="Unassembled WGS sequence"/>
</dbReference>
<accession>A0ABW0EBL1</accession>